<comment type="caution">
    <text evidence="7">Lacks conserved residue(s) required for the propagation of feature annotation.</text>
</comment>
<sequence>MDLESLITTITEFTRAHQYWAPVIIFILAFGESLALISLFIPATVILVGLSVLIGETGLPFWFIWIAAASGAFVGDWVSYGIGYHYKWRIYKMWPFTKKPELLTKGQGFFDKWGIWSVFFGRFLGPFRATIPLIAGICMMPKHHFQWSNFFSAMIWAFGVLAPGAFRIQGLVRFLD</sequence>
<dbReference type="Pfam" id="PF09335">
    <property type="entry name" value="VTT_dom"/>
    <property type="match status" value="1"/>
</dbReference>
<comment type="similarity">
    <text evidence="2 7">Belongs to the DedA family.</text>
</comment>
<dbReference type="EMBL" id="CP093379">
    <property type="protein sequence ID" value="UNM95179.1"/>
    <property type="molecule type" value="Genomic_DNA"/>
</dbReference>
<keyword evidence="6 7" id="KW-0472">Membrane</keyword>
<protein>
    <submittedName>
        <fullName evidence="9">DedA family protein</fullName>
    </submittedName>
</protein>
<dbReference type="RefSeq" id="WP_242147181.1">
    <property type="nucleotide sequence ID" value="NZ_CP093379.1"/>
</dbReference>
<evidence type="ECO:0000256" key="3">
    <source>
        <dbReference type="ARBA" id="ARBA00022475"/>
    </source>
</evidence>
<accession>A0ABY3X0H9</accession>
<feature type="transmembrane region" description="Helical" evidence="7">
    <location>
        <begin position="62"/>
        <end position="86"/>
    </location>
</feature>
<keyword evidence="3 7" id="KW-1003">Cell membrane</keyword>
<evidence type="ECO:0000256" key="7">
    <source>
        <dbReference type="RuleBase" id="RU367016"/>
    </source>
</evidence>
<keyword evidence="4 7" id="KW-0812">Transmembrane</keyword>
<organism evidence="9 10">
    <name type="scientific">Ignatzschineria rhizosphaerae</name>
    <dbReference type="NCBI Taxonomy" id="2923279"/>
    <lineage>
        <taxon>Bacteria</taxon>
        <taxon>Pseudomonadati</taxon>
        <taxon>Pseudomonadota</taxon>
        <taxon>Gammaproteobacteria</taxon>
        <taxon>Cardiobacteriales</taxon>
        <taxon>Ignatzschineriaceae</taxon>
        <taxon>Ignatzschineria</taxon>
    </lineage>
</organism>
<feature type="transmembrane region" description="Helical" evidence="7">
    <location>
        <begin position="147"/>
        <end position="166"/>
    </location>
</feature>
<gene>
    <name evidence="9" type="ORF">MMG00_08040</name>
</gene>
<feature type="domain" description="VTT" evidence="8">
    <location>
        <begin position="41"/>
        <end position="165"/>
    </location>
</feature>
<comment type="subcellular location">
    <subcellularLocation>
        <location evidence="1 7">Cell membrane</location>
        <topology evidence="1 7">Multi-pass membrane protein</topology>
    </subcellularLocation>
</comment>
<dbReference type="InterPro" id="IPR032816">
    <property type="entry name" value="VTT_dom"/>
</dbReference>
<evidence type="ECO:0000256" key="6">
    <source>
        <dbReference type="ARBA" id="ARBA00023136"/>
    </source>
</evidence>
<dbReference type="InterPro" id="IPR032818">
    <property type="entry name" value="DedA-like"/>
</dbReference>
<dbReference type="Proteomes" id="UP000829542">
    <property type="component" value="Chromosome"/>
</dbReference>
<name>A0ABY3X0H9_9GAMM</name>
<evidence type="ECO:0000256" key="2">
    <source>
        <dbReference type="ARBA" id="ARBA00010792"/>
    </source>
</evidence>
<evidence type="ECO:0000256" key="5">
    <source>
        <dbReference type="ARBA" id="ARBA00022989"/>
    </source>
</evidence>
<evidence type="ECO:0000256" key="4">
    <source>
        <dbReference type="ARBA" id="ARBA00022692"/>
    </source>
</evidence>
<keyword evidence="10" id="KW-1185">Reference proteome</keyword>
<evidence type="ECO:0000256" key="1">
    <source>
        <dbReference type="ARBA" id="ARBA00004651"/>
    </source>
</evidence>
<reference evidence="9 10" key="1">
    <citation type="submission" date="2022-03" db="EMBL/GenBank/DDBJ databases">
        <title>Ignatzschineria rhizosphaerae HR5S32.</title>
        <authorList>
            <person name="Sun J.Q."/>
            <person name="Feng J.Y."/>
        </authorList>
    </citation>
    <scope>NUCLEOTIDE SEQUENCE [LARGE SCALE GENOMIC DNA]</scope>
    <source>
        <strain evidence="9 10">HR5S32</strain>
    </source>
</reference>
<evidence type="ECO:0000313" key="9">
    <source>
        <dbReference type="EMBL" id="UNM95179.1"/>
    </source>
</evidence>
<dbReference type="PANTHER" id="PTHR30353">
    <property type="entry name" value="INNER MEMBRANE PROTEIN DEDA-RELATED"/>
    <property type="match status" value="1"/>
</dbReference>
<dbReference type="PANTHER" id="PTHR30353:SF15">
    <property type="entry name" value="INNER MEMBRANE PROTEIN YABI"/>
    <property type="match status" value="1"/>
</dbReference>
<feature type="transmembrane region" description="Helical" evidence="7">
    <location>
        <begin position="20"/>
        <end position="50"/>
    </location>
</feature>
<evidence type="ECO:0000259" key="8">
    <source>
        <dbReference type="Pfam" id="PF09335"/>
    </source>
</evidence>
<evidence type="ECO:0000313" key="10">
    <source>
        <dbReference type="Proteomes" id="UP000829542"/>
    </source>
</evidence>
<proteinExistence type="inferred from homology"/>
<keyword evidence="5 7" id="KW-1133">Transmembrane helix</keyword>